<organism evidence="2 3">
    <name type="scientific">Petrachloros mirabilis ULC683</name>
    <dbReference type="NCBI Taxonomy" id="2781853"/>
    <lineage>
        <taxon>Bacteria</taxon>
        <taxon>Bacillati</taxon>
        <taxon>Cyanobacteriota</taxon>
        <taxon>Cyanophyceae</taxon>
        <taxon>Synechococcales</taxon>
        <taxon>Petrachlorosaceae</taxon>
        <taxon>Petrachloros</taxon>
        <taxon>Petrachloros mirabilis</taxon>
    </lineage>
</organism>
<accession>A0A8K1ZZG5</accession>
<keyword evidence="3" id="KW-1185">Reference proteome</keyword>
<dbReference type="Proteomes" id="UP000607397">
    <property type="component" value="Unassembled WGS sequence"/>
</dbReference>
<name>A0A8K1ZZG5_9CYAN</name>
<dbReference type="EMBL" id="WVIC01000030">
    <property type="protein sequence ID" value="NCJ07668.1"/>
    <property type="molecule type" value="Genomic_DNA"/>
</dbReference>
<protein>
    <recommendedName>
        <fullName evidence="4">DUF2254 domain-containing protein</fullName>
    </recommendedName>
</protein>
<dbReference type="AlphaFoldDB" id="A0A8K1ZZG5"/>
<proteinExistence type="predicted"/>
<dbReference type="RefSeq" id="WP_161826146.1">
    <property type="nucleotide sequence ID" value="NZ_WVIC01000030.1"/>
</dbReference>
<gene>
    <name evidence="2" type="ORF">GS597_14345</name>
</gene>
<evidence type="ECO:0000313" key="3">
    <source>
        <dbReference type="Proteomes" id="UP000607397"/>
    </source>
</evidence>
<keyword evidence="1" id="KW-0472">Membrane</keyword>
<comment type="caution">
    <text evidence="2">The sequence shown here is derived from an EMBL/GenBank/DDBJ whole genome shotgun (WGS) entry which is preliminary data.</text>
</comment>
<sequence length="570" mass="65214">MAPPKKPALASRAIQLSIPYQLHRGFLCFLNLRSLLAFLVVLTCVIGGDLLLDAILQHTDLEAGLLRTLYPVPNFQELEIDFAPEVWLALVGLSLGTLIIVISIAAQSIPKIVELYMQDWVSLVYIWFVILGSAQSIYIKFYRDTEILRASSIILNLYVFLPAFITFSFPYIYYVLKGIQPTVVIEKISRQNIKNIRRLTTPSNQALVGIESYREAYQLKLLESLNQLDSMLHFVSFKEPKAQIIQYISLAIREFIPCKSRMGTDFFRVGDVIRADISFKTLIDQFPLLERNHTFYEQKCFRILGNAYVYLLEESEFDLASLCASEMSKVGLAALSIQAEKLLNLIVIRFNTMLRFALKHGVKNNEARNLYNLAFHYRTFIEALVRHGQVASATQSFYYLRSYGNEIYAYGRTSPAMYFIVDVFAAEMKKILIQVYYQHWPLSTQRHLLEEMLQVDSPPEVDVSASKPRHLNHGVRALQIGLALFYLKVEQLEFVERIIADILEDLEILGEPAFRQAIAGICDRIRNAQPTFWEDTDRGTANLYYAPERDQLSRFCNLLEARLTSGGSSA</sequence>
<feature type="transmembrane region" description="Helical" evidence="1">
    <location>
        <begin position="120"/>
        <end position="141"/>
    </location>
</feature>
<evidence type="ECO:0000256" key="1">
    <source>
        <dbReference type="SAM" id="Phobius"/>
    </source>
</evidence>
<reference evidence="2" key="1">
    <citation type="submission" date="2019-12" db="EMBL/GenBank/DDBJ databases">
        <title>High-Quality draft genome sequences of three cyanobacteria isolated from the limestone walls of the Old Cathedral of Coimbra.</title>
        <authorList>
            <person name="Tiago I."/>
            <person name="Soares F."/>
            <person name="Portugal A."/>
        </authorList>
    </citation>
    <scope>NUCLEOTIDE SEQUENCE [LARGE SCALE GENOMIC DNA]</scope>
    <source>
        <strain evidence="2">C</strain>
    </source>
</reference>
<evidence type="ECO:0000313" key="2">
    <source>
        <dbReference type="EMBL" id="NCJ07668.1"/>
    </source>
</evidence>
<feature type="transmembrane region" description="Helical" evidence="1">
    <location>
        <begin position="153"/>
        <end position="176"/>
    </location>
</feature>
<keyword evidence="1" id="KW-1133">Transmembrane helix</keyword>
<feature type="transmembrane region" description="Helical" evidence="1">
    <location>
        <begin position="35"/>
        <end position="56"/>
    </location>
</feature>
<evidence type="ECO:0008006" key="4">
    <source>
        <dbReference type="Google" id="ProtNLM"/>
    </source>
</evidence>
<keyword evidence="1" id="KW-0812">Transmembrane</keyword>
<feature type="transmembrane region" description="Helical" evidence="1">
    <location>
        <begin position="86"/>
        <end position="108"/>
    </location>
</feature>